<evidence type="ECO:0000256" key="6">
    <source>
        <dbReference type="RuleBase" id="RU365044"/>
    </source>
</evidence>
<organism evidence="8">
    <name type="scientific">Euplotes nobilii</name>
    <name type="common">Ciliate</name>
    <dbReference type="NCBI Taxonomy" id="184062"/>
    <lineage>
        <taxon>Eukaryota</taxon>
        <taxon>Sar</taxon>
        <taxon>Alveolata</taxon>
        <taxon>Ciliophora</taxon>
        <taxon>Intramacronucleata</taxon>
        <taxon>Spirotrichea</taxon>
        <taxon>Hypotrichia</taxon>
        <taxon>Euplotida</taxon>
        <taxon>Euplotidae</taxon>
        <taxon>Euplotes</taxon>
    </lineage>
</organism>
<dbReference type="InterPro" id="IPR028427">
    <property type="entry name" value="Met_Sox_Rdtase_MsrB"/>
</dbReference>
<comment type="catalytic activity">
    <reaction evidence="5 6">
        <text>L-methionyl-[protein] + [thioredoxin]-disulfide + H2O = L-methionyl-(R)-S-oxide-[protein] + [thioredoxin]-dithiol</text>
        <dbReference type="Rhea" id="RHEA:24164"/>
        <dbReference type="Rhea" id="RHEA-COMP:10698"/>
        <dbReference type="Rhea" id="RHEA-COMP:10700"/>
        <dbReference type="Rhea" id="RHEA-COMP:12313"/>
        <dbReference type="Rhea" id="RHEA-COMP:12314"/>
        <dbReference type="ChEBI" id="CHEBI:15377"/>
        <dbReference type="ChEBI" id="CHEBI:16044"/>
        <dbReference type="ChEBI" id="CHEBI:29950"/>
        <dbReference type="ChEBI" id="CHEBI:45764"/>
        <dbReference type="ChEBI" id="CHEBI:50058"/>
        <dbReference type="EC" id="1.8.4.12"/>
    </reaction>
</comment>
<dbReference type="InterPro" id="IPR011057">
    <property type="entry name" value="Mss4-like_sf"/>
</dbReference>
<dbReference type="SUPFAM" id="SSF51316">
    <property type="entry name" value="Mss4-like"/>
    <property type="match status" value="1"/>
</dbReference>
<dbReference type="NCBIfam" id="TIGR00357">
    <property type="entry name" value="peptide-methionine (R)-S-oxide reductase MsrB"/>
    <property type="match status" value="1"/>
</dbReference>
<reference evidence="8" key="1">
    <citation type="journal article" date="2013" name="Gene">
        <title>Methionine sulfoxide reduction in ciliates: characterization of the ready-to-use methionine sulfoxide-R-reductase genes in Euplotes.</title>
        <authorList>
            <person name="Dobri N."/>
            <person name="Oumarou E.E."/>
            <person name="Alimenti C."/>
            <person name="Ortenzi C."/>
            <person name="Luporini P."/>
            <person name="Vallesi A."/>
        </authorList>
    </citation>
    <scope>NUCLEOTIDE SEQUENCE</scope>
</reference>
<dbReference type="Pfam" id="PF01641">
    <property type="entry name" value="SelR"/>
    <property type="match status" value="1"/>
</dbReference>
<dbReference type="EMBL" id="JX978449">
    <property type="protein sequence ID" value="AFZ61876.1"/>
    <property type="molecule type" value="Genomic_DNA"/>
</dbReference>
<dbReference type="InterPro" id="IPR002579">
    <property type="entry name" value="Met_Sox_Rdtase_MsrB_dom"/>
</dbReference>
<dbReference type="PANTHER" id="PTHR10173:SF52">
    <property type="entry name" value="METHIONINE-R-SULFOXIDE REDUCTASE B1"/>
    <property type="match status" value="1"/>
</dbReference>
<sequence>MSEETKDDLKARLTDMQYNVTQKAATEPPFVGKYNEFDEEGHYNCIVCGDLLFNSTQKFNSGCGWPAFNDKAGAIKEISDTTHGMTRVEVQCDKCNAHLGHIFNDGPAPTYVRYCINSASIDFVSK</sequence>
<dbReference type="PANTHER" id="PTHR10173">
    <property type="entry name" value="METHIONINE SULFOXIDE REDUCTASE"/>
    <property type="match status" value="1"/>
</dbReference>
<accession>K9ZU05</accession>
<evidence type="ECO:0000256" key="4">
    <source>
        <dbReference type="ARBA" id="ARBA00023002"/>
    </source>
</evidence>
<dbReference type="Gene3D" id="2.170.150.20">
    <property type="entry name" value="Peptide methionine sulfoxide reductase"/>
    <property type="match status" value="1"/>
</dbReference>
<keyword evidence="4 6" id="KW-0560">Oxidoreductase</keyword>
<evidence type="ECO:0000313" key="8">
    <source>
        <dbReference type="EMBL" id="AFZ61876.1"/>
    </source>
</evidence>
<dbReference type="EC" id="1.8.4.12" evidence="6"/>
<dbReference type="GO" id="GO:0006979">
    <property type="term" value="P:response to oxidative stress"/>
    <property type="evidence" value="ECO:0007669"/>
    <property type="project" value="InterPro"/>
</dbReference>
<evidence type="ECO:0000256" key="5">
    <source>
        <dbReference type="ARBA" id="ARBA00048488"/>
    </source>
</evidence>
<comment type="cofactor">
    <cofactor evidence="6">
        <name>Zn(2+)</name>
        <dbReference type="ChEBI" id="CHEBI:29105"/>
    </cofactor>
    <text evidence="6">Binds 1 zinc ion per subunit.</text>
</comment>
<dbReference type="FunFam" id="2.170.150.20:FF:000001">
    <property type="entry name" value="Peptide methionine sulfoxide reductase MsrB"/>
    <property type="match status" value="1"/>
</dbReference>
<dbReference type="GO" id="GO:0030091">
    <property type="term" value="P:protein repair"/>
    <property type="evidence" value="ECO:0007669"/>
    <property type="project" value="InterPro"/>
</dbReference>
<protein>
    <recommendedName>
        <fullName evidence="6">Peptide-methionine (R)-S-oxide reductase</fullName>
        <ecNumber evidence="6">1.8.4.12</ecNumber>
    </recommendedName>
</protein>
<evidence type="ECO:0000256" key="2">
    <source>
        <dbReference type="ARBA" id="ARBA00022723"/>
    </source>
</evidence>
<feature type="domain" description="MsrB" evidence="7">
    <location>
        <begin position="6"/>
        <end position="126"/>
    </location>
</feature>
<dbReference type="GO" id="GO:0033743">
    <property type="term" value="F:peptide-methionine (R)-S-oxide reductase activity"/>
    <property type="evidence" value="ECO:0007669"/>
    <property type="project" value="UniProtKB-EC"/>
</dbReference>
<comment type="similarity">
    <text evidence="1 6">Belongs to the MsrB Met sulfoxide reductase family.</text>
</comment>
<dbReference type="PROSITE" id="PS51790">
    <property type="entry name" value="MSRB"/>
    <property type="match status" value="1"/>
</dbReference>
<dbReference type="GO" id="GO:0046872">
    <property type="term" value="F:metal ion binding"/>
    <property type="evidence" value="ECO:0007669"/>
    <property type="project" value="UniProtKB-KW"/>
</dbReference>
<dbReference type="AlphaFoldDB" id="K9ZU05"/>
<evidence type="ECO:0000256" key="1">
    <source>
        <dbReference type="ARBA" id="ARBA00007174"/>
    </source>
</evidence>
<proteinExistence type="inferred from homology"/>
<name>K9ZU05_EUPNO</name>
<keyword evidence="3 6" id="KW-0862">Zinc</keyword>
<dbReference type="GO" id="GO:0005737">
    <property type="term" value="C:cytoplasm"/>
    <property type="evidence" value="ECO:0007669"/>
    <property type="project" value="TreeGrafter"/>
</dbReference>
<gene>
    <name evidence="8" type="primary">msrB</name>
</gene>
<dbReference type="BRENDA" id="1.8.4.12">
    <property type="organism ID" value="15318"/>
</dbReference>
<evidence type="ECO:0000256" key="3">
    <source>
        <dbReference type="ARBA" id="ARBA00022833"/>
    </source>
</evidence>
<keyword evidence="2 6" id="KW-0479">Metal-binding</keyword>
<evidence type="ECO:0000259" key="7">
    <source>
        <dbReference type="PROSITE" id="PS51790"/>
    </source>
</evidence>